<comment type="caution">
    <text evidence="3">The sequence shown here is derived from an EMBL/GenBank/DDBJ whole genome shotgun (WGS) entry which is preliminary data.</text>
</comment>
<dbReference type="EMBL" id="RCMV01000870">
    <property type="protein sequence ID" value="KAG3212166.1"/>
    <property type="molecule type" value="Genomic_DNA"/>
</dbReference>
<evidence type="ECO:0000313" key="1">
    <source>
        <dbReference type="EMBL" id="KAG2860851.1"/>
    </source>
</evidence>
<evidence type="ECO:0000313" key="6">
    <source>
        <dbReference type="Proteomes" id="UP000736787"/>
    </source>
</evidence>
<dbReference type="Proteomes" id="UP000774804">
    <property type="component" value="Unassembled WGS sequence"/>
</dbReference>
<evidence type="ECO:0000313" key="4">
    <source>
        <dbReference type="EMBL" id="KAG2976833.1"/>
    </source>
</evidence>
<dbReference type="EMBL" id="RCML01000446">
    <property type="protein sequence ID" value="KAG2976833.1"/>
    <property type="molecule type" value="Genomic_DNA"/>
</dbReference>
<evidence type="ECO:0000313" key="3">
    <source>
        <dbReference type="EMBL" id="KAG2910664.1"/>
    </source>
</evidence>
<dbReference type="EMBL" id="RCMI01000651">
    <property type="protein sequence ID" value="KAG2902030.1"/>
    <property type="molecule type" value="Genomic_DNA"/>
</dbReference>
<gene>
    <name evidence="1" type="ORF">PC113_g7698</name>
    <name evidence="2" type="ORF">PC115_g15706</name>
    <name evidence="3" type="ORF">PC117_g19353</name>
    <name evidence="4" type="ORF">PC118_g13212</name>
    <name evidence="5" type="ORF">PC129_g16875</name>
</gene>
<organism evidence="3 6">
    <name type="scientific">Phytophthora cactorum</name>
    <dbReference type="NCBI Taxonomy" id="29920"/>
    <lineage>
        <taxon>Eukaryota</taxon>
        <taxon>Sar</taxon>
        <taxon>Stramenopiles</taxon>
        <taxon>Oomycota</taxon>
        <taxon>Peronosporomycetes</taxon>
        <taxon>Peronosporales</taxon>
        <taxon>Peronosporaceae</taxon>
        <taxon>Phytophthora</taxon>
    </lineage>
</organism>
<accession>A0A8T1BVJ5</accession>
<protein>
    <submittedName>
        <fullName evidence="3">Uncharacterized protein</fullName>
    </submittedName>
</protein>
<dbReference type="Proteomes" id="UP000697107">
    <property type="component" value="Unassembled WGS sequence"/>
</dbReference>
<dbReference type="AlphaFoldDB" id="A0A8T1BVJ5"/>
<evidence type="ECO:0000313" key="5">
    <source>
        <dbReference type="EMBL" id="KAG3212166.1"/>
    </source>
</evidence>
<reference evidence="3" key="1">
    <citation type="submission" date="2018-10" db="EMBL/GenBank/DDBJ databases">
        <title>Effector identification in a new, highly contiguous assembly of the strawberry crown rot pathogen Phytophthora cactorum.</title>
        <authorList>
            <person name="Armitage A.D."/>
            <person name="Nellist C.F."/>
            <person name="Bates H."/>
            <person name="Vickerstaff R.J."/>
            <person name="Harrison R.J."/>
        </authorList>
    </citation>
    <scope>NUCLEOTIDE SEQUENCE</scope>
    <source>
        <strain evidence="1">15-7</strain>
        <strain evidence="2">4032</strain>
        <strain evidence="3">4040</strain>
        <strain evidence="4">P415</strain>
        <strain evidence="5">P421</strain>
    </source>
</reference>
<name>A0A8T1BVJ5_9STRA</name>
<dbReference type="EMBL" id="RCMG01000172">
    <property type="protein sequence ID" value="KAG2860851.1"/>
    <property type="molecule type" value="Genomic_DNA"/>
</dbReference>
<evidence type="ECO:0000313" key="2">
    <source>
        <dbReference type="EMBL" id="KAG2902030.1"/>
    </source>
</evidence>
<dbReference type="EMBL" id="RCMK01000836">
    <property type="protein sequence ID" value="KAG2910664.1"/>
    <property type="molecule type" value="Genomic_DNA"/>
</dbReference>
<dbReference type="Proteomes" id="UP000736787">
    <property type="component" value="Unassembled WGS sequence"/>
</dbReference>
<sequence length="93" mass="10588">MVTGKVSNLLHSSRTLLKSYTPIRKWNVYNIHLANNMATSYDITYINVFSIHFTETQEVKPVGKTVYRLCWTSHSCHSELPSFLSPSHVVSCA</sequence>
<dbReference type="Proteomes" id="UP000735874">
    <property type="component" value="Unassembled WGS sequence"/>
</dbReference>
<proteinExistence type="predicted"/>
<dbReference type="Proteomes" id="UP000760860">
    <property type="component" value="Unassembled WGS sequence"/>
</dbReference>